<dbReference type="PANTHER" id="PTHR48013">
    <property type="entry name" value="DUAL SPECIFICITY MITOGEN-ACTIVATED PROTEIN KINASE KINASE 5-RELATED"/>
    <property type="match status" value="1"/>
</dbReference>
<reference evidence="13 14" key="1">
    <citation type="journal article" date="2009" name="Nat. Biotechnol.">
        <title>Genome sequence of the recombinant protein production host Pichia pastoris.</title>
        <authorList>
            <person name="De Schutter K."/>
            <person name="Lin Y.C."/>
            <person name="Tiels P."/>
            <person name="Van Hecke A."/>
            <person name="Glinka S."/>
            <person name="Weber-Lehmann J."/>
            <person name="Rouze P."/>
            <person name="Van de Peer Y."/>
            <person name="Callewaert N."/>
        </authorList>
    </citation>
    <scope>NUCLEOTIDE SEQUENCE [LARGE SCALE GENOMIC DNA]</scope>
    <source>
        <strain evidence="14">GS115 / ATCC 20864</strain>
    </source>
</reference>
<evidence type="ECO:0000313" key="13">
    <source>
        <dbReference type="EMBL" id="CAY69898.1"/>
    </source>
</evidence>
<dbReference type="InterPro" id="IPR017441">
    <property type="entry name" value="Protein_kinase_ATP_BS"/>
</dbReference>
<feature type="compositionally biased region" description="Basic and acidic residues" evidence="11">
    <location>
        <begin position="33"/>
        <end position="48"/>
    </location>
</feature>
<evidence type="ECO:0000256" key="6">
    <source>
        <dbReference type="ARBA" id="ARBA00038999"/>
    </source>
</evidence>
<dbReference type="InterPro" id="IPR011009">
    <property type="entry name" value="Kinase-like_dom_sf"/>
</dbReference>
<dbReference type="PANTHER" id="PTHR48013:SF9">
    <property type="entry name" value="DUAL SPECIFICITY MITOGEN-ACTIVATED PROTEIN KINASE KINASE 5"/>
    <property type="match status" value="1"/>
</dbReference>
<dbReference type="Gene3D" id="1.10.510.10">
    <property type="entry name" value="Transferase(Phosphotransferase) domain 1"/>
    <property type="match status" value="1"/>
</dbReference>
<dbReference type="GO" id="GO:0005524">
    <property type="term" value="F:ATP binding"/>
    <property type="evidence" value="ECO:0007669"/>
    <property type="project" value="UniProtKB-UniRule"/>
</dbReference>
<feature type="binding site" evidence="10">
    <location>
        <position position="250"/>
    </location>
    <ligand>
        <name>ATP</name>
        <dbReference type="ChEBI" id="CHEBI:30616"/>
    </ligand>
</feature>
<dbReference type="InterPro" id="IPR000719">
    <property type="entry name" value="Prot_kinase_dom"/>
</dbReference>
<evidence type="ECO:0000256" key="4">
    <source>
        <dbReference type="ARBA" id="ARBA00022840"/>
    </source>
</evidence>
<evidence type="ECO:0000256" key="9">
    <source>
        <dbReference type="ARBA" id="ARBA00051693"/>
    </source>
</evidence>
<feature type="region of interest" description="Disordered" evidence="11">
    <location>
        <begin position="673"/>
        <end position="703"/>
    </location>
</feature>
<comment type="similarity">
    <text evidence="5">Belongs to the protein kinase superfamily. STE Ser/Thr protein kinase family. MAP kinase kinase subfamily.</text>
</comment>
<sequence length="848" mass="95015">MVSLTSDIKSNPPSVSRTPSFLRKSQNSPITSQERDKDKDKDTKEKKMSKISRLLHKSESHHGEVSEKEGHHKIRSRAATLLHIKNKSEHAPTPVAPTPMRATTHGELNSSKKKADELAAMRNGIAAPRPQKQQPLSRPASSATLTRKDSIQYNPYGLIKTPSQQLASKSNSFYLNGSGSESEDSRLLPLPVENPNMHLPSELHQLNVNILEEYTLPEKNSKKDKSLGSGASATVRTILGKQNSKVYALKKFQLFKNETSEEFYKRAAKEYIITKNLDSCLHVVRCYALVKIPSSTSFTRGWGFILEYCKGGDLFDFIRKPNWKSVPLNEKFCLFKQLAFGINNLHESDIVHRDIKPENVLIDSKGVVKITDFGVADYGHEIPGDFTSPIKFSTAFVGSAPYSPPEVMDLKDHVNRKVPYNPFKMDHWALGMMLFCVVYQGTPFSAASRKNLQFREYLTANSTYLSSNPSFKFGGVTKGPGTEFKYAKEFKSTGASRCAWRLCDEDPETRYTLPALFKDPWFQQLEVCIKEGKHFCNFVHHDDFTDYSDTEWETEDERTELDYRVRSDSSQNPSRSNSTMHRSTSAQMSRTSSQSSMIKTPVKSMLDVGAGGMDLNQKIKEEDIQEAAEFEEEAHHVIKQPKAVSPAESKVELSNGEILGQQLPNLSLEEIPETEEVETEEADSEAKDKVPEGIPQVVPDTNSRKIAETVLGSTPDDAIEAVPGTFPNNAPGPDVHFEPPSEANVNLDYSEVNNENHPDSNTEASKHSPPHLHHFLEDLSARHNVLVTESGAKPIVYPPKITESDRDVNIVKTKEEIIRERSLDIIVPTDLIIKASCGCKIKPHHHLF</sequence>
<feature type="compositionally biased region" description="Polar residues" evidence="11">
    <location>
        <begin position="131"/>
        <end position="145"/>
    </location>
</feature>
<dbReference type="GO" id="GO:0030447">
    <property type="term" value="P:filamentous growth"/>
    <property type="evidence" value="ECO:0007669"/>
    <property type="project" value="UniProtKB-ARBA"/>
</dbReference>
<keyword evidence="3 13" id="KW-0418">Kinase</keyword>
<dbReference type="GO" id="GO:0004708">
    <property type="term" value="F:MAP kinase kinase activity"/>
    <property type="evidence" value="ECO:0007669"/>
    <property type="project" value="UniProtKB-EC"/>
</dbReference>
<dbReference type="eggNOG" id="KOG0583">
    <property type="taxonomic scope" value="Eukaryota"/>
</dbReference>
<comment type="catalytic activity">
    <reaction evidence="8">
        <text>L-threonyl-[protein] + ATP = O-phospho-L-threonyl-[protein] + ADP + H(+)</text>
        <dbReference type="Rhea" id="RHEA:46608"/>
        <dbReference type="Rhea" id="RHEA-COMP:11060"/>
        <dbReference type="Rhea" id="RHEA-COMP:11605"/>
        <dbReference type="ChEBI" id="CHEBI:15378"/>
        <dbReference type="ChEBI" id="CHEBI:30013"/>
        <dbReference type="ChEBI" id="CHEBI:30616"/>
        <dbReference type="ChEBI" id="CHEBI:61977"/>
        <dbReference type="ChEBI" id="CHEBI:456216"/>
        <dbReference type="EC" id="2.7.12.2"/>
    </reaction>
</comment>
<evidence type="ECO:0000313" key="14">
    <source>
        <dbReference type="Proteomes" id="UP000000314"/>
    </source>
</evidence>
<proteinExistence type="inferred from homology"/>
<organism evidence="13 14">
    <name type="scientific">Komagataella phaffii (strain GS115 / ATCC 20864)</name>
    <name type="common">Yeast</name>
    <name type="synonym">Pichia pastoris</name>
    <dbReference type="NCBI Taxonomy" id="644223"/>
    <lineage>
        <taxon>Eukaryota</taxon>
        <taxon>Fungi</taxon>
        <taxon>Dikarya</taxon>
        <taxon>Ascomycota</taxon>
        <taxon>Saccharomycotina</taxon>
        <taxon>Pichiomycetes</taxon>
        <taxon>Pichiales</taxon>
        <taxon>Pichiaceae</taxon>
        <taxon>Komagataella</taxon>
    </lineage>
</organism>
<dbReference type="Proteomes" id="UP000000314">
    <property type="component" value="Chromosome 2"/>
</dbReference>
<evidence type="ECO:0000256" key="7">
    <source>
        <dbReference type="ARBA" id="ARBA00049014"/>
    </source>
</evidence>
<comment type="catalytic activity">
    <reaction evidence="9">
        <text>L-tyrosyl-[protein] + ATP = O-phospho-L-tyrosyl-[protein] + ADP + H(+)</text>
        <dbReference type="Rhea" id="RHEA:10596"/>
        <dbReference type="Rhea" id="RHEA-COMP:10136"/>
        <dbReference type="Rhea" id="RHEA-COMP:20101"/>
        <dbReference type="ChEBI" id="CHEBI:15378"/>
        <dbReference type="ChEBI" id="CHEBI:30616"/>
        <dbReference type="ChEBI" id="CHEBI:46858"/>
        <dbReference type="ChEBI" id="CHEBI:61978"/>
        <dbReference type="ChEBI" id="CHEBI:456216"/>
        <dbReference type="EC" id="2.7.12.2"/>
    </reaction>
</comment>
<keyword evidence="4 10" id="KW-0067">ATP-binding</keyword>
<dbReference type="EC" id="2.7.12.2" evidence="6"/>
<dbReference type="InParanoid" id="C4R324"/>
<dbReference type="InterPro" id="IPR008271">
    <property type="entry name" value="Ser/Thr_kinase_AS"/>
</dbReference>
<dbReference type="SMR" id="C4R324"/>
<evidence type="ECO:0000256" key="10">
    <source>
        <dbReference type="PROSITE-ProRule" id="PRU10141"/>
    </source>
</evidence>
<dbReference type="SUPFAM" id="SSF56112">
    <property type="entry name" value="Protein kinase-like (PK-like)"/>
    <property type="match status" value="1"/>
</dbReference>
<name>C4R324_KOMPG</name>
<dbReference type="PROSITE" id="PS50011">
    <property type="entry name" value="PROTEIN_KINASE_DOM"/>
    <property type="match status" value="1"/>
</dbReference>
<keyword evidence="1" id="KW-0808">Transferase</keyword>
<keyword evidence="13" id="KW-0723">Serine/threonine-protein kinase</keyword>
<evidence type="ECO:0000256" key="3">
    <source>
        <dbReference type="ARBA" id="ARBA00022777"/>
    </source>
</evidence>
<dbReference type="KEGG" id="ppa:PAS_chr2-2_0038"/>
<evidence type="ECO:0000256" key="2">
    <source>
        <dbReference type="ARBA" id="ARBA00022741"/>
    </source>
</evidence>
<evidence type="ECO:0000256" key="1">
    <source>
        <dbReference type="ARBA" id="ARBA00022679"/>
    </source>
</evidence>
<dbReference type="PROSITE" id="PS00108">
    <property type="entry name" value="PROTEIN_KINASE_ST"/>
    <property type="match status" value="1"/>
</dbReference>
<evidence type="ECO:0000256" key="5">
    <source>
        <dbReference type="ARBA" id="ARBA00038035"/>
    </source>
</evidence>
<feature type="domain" description="Protein kinase" evidence="12">
    <location>
        <begin position="221"/>
        <end position="522"/>
    </location>
</feature>
<feature type="region of interest" description="Disordered" evidence="11">
    <location>
        <begin position="125"/>
        <end position="149"/>
    </location>
</feature>
<dbReference type="OrthoDB" id="4062651at2759"/>
<dbReference type="EMBL" id="FN392320">
    <property type="protein sequence ID" value="CAY69898.1"/>
    <property type="molecule type" value="Genomic_DNA"/>
</dbReference>
<dbReference type="SMART" id="SM00220">
    <property type="entry name" value="S_TKc"/>
    <property type="match status" value="1"/>
</dbReference>
<dbReference type="GO" id="GO:0004674">
    <property type="term" value="F:protein serine/threonine kinase activity"/>
    <property type="evidence" value="ECO:0007669"/>
    <property type="project" value="UniProtKB-KW"/>
</dbReference>
<comment type="catalytic activity">
    <reaction evidence="7">
        <text>L-seryl-[protein] + ATP = O-phospho-L-seryl-[protein] + ADP + H(+)</text>
        <dbReference type="Rhea" id="RHEA:17989"/>
        <dbReference type="Rhea" id="RHEA-COMP:9863"/>
        <dbReference type="Rhea" id="RHEA-COMP:11604"/>
        <dbReference type="ChEBI" id="CHEBI:15378"/>
        <dbReference type="ChEBI" id="CHEBI:29999"/>
        <dbReference type="ChEBI" id="CHEBI:30616"/>
        <dbReference type="ChEBI" id="CHEBI:83421"/>
        <dbReference type="ChEBI" id="CHEBI:456216"/>
        <dbReference type="EC" id="2.7.12.2"/>
    </reaction>
</comment>
<dbReference type="STRING" id="644223.C4R324"/>
<feature type="compositionally biased region" description="Acidic residues" evidence="11">
    <location>
        <begin position="673"/>
        <end position="683"/>
    </location>
</feature>
<dbReference type="AlphaFoldDB" id="C4R324"/>
<keyword evidence="2 10" id="KW-0547">Nucleotide-binding</keyword>
<dbReference type="Gene3D" id="3.30.200.20">
    <property type="entry name" value="Phosphorylase Kinase, domain 1"/>
    <property type="match status" value="1"/>
</dbReference>
<feature type="region of interest" description="Disordered" evidence="11">
    <location>
        <begin position="1"/>
        <end position="110"/>
    </location>
</feature>
<keyword evidence="14" id="KW-1185">Reference proteome</keyword>
<evidence type="ECO:0000259" key="12">
    <source>
        <dbReference type="PROSITE" id="PS50011"/>
    </source>
</evidence>
<accession>C4R324</accession>
<dbReference type="RefSeq" id="XP_002492178.1">
    <property type="nucleotide sequence ID" value="XM_002492133.1"/>
</dbReference>
<feature type="compositionally biased region" description="Low complexity" evidence="11">
    <location>
        <begin position="568"/>
        <end position="597"/>
    </location>
</feature>
<feature type="compositionally biased region" description="Polar residues" evidence="11">
    <location>
        <begin position="1"/>
        <end position="32"/>
    </location>
</feature>
<protein>
    <recommendedName>
        <fullName evidence="6">mitogen-activated protein kinase kinase</fullName>
        <ecNumber evidence="6">2.7.12.2</ecNumber>
    </recommendedName>
</protein>
<feature type="compositionally biased region" description="Basic and acidic residues" evidence="11">
    <location>
        <begin position="56"/>
        <end position="70"/>
    </location>
</feature>
<dbReference type="GeneID" id="8199222"/>
<feature type="region of interest" description="Disordered" evidence="11">
    <location>
        <begin position="630"/>
        <end position="651"/>
    </location>
</feature>
<evidence type="ECO:0000256" key="8">
    <source>
        <dbReference type="ARBA" id="ARBA00049299"/>
    </source>
</evidence>
<dbReference type="Pfam" id="PF00069">
    <property type="entry name" value="Pkinase"/>
    <property type="match status" value="1"/>
</dbReference>
<dbReference type="PROSITE" id="PS00107">
    <property type="entry name" value="PROTEIN_KINASE_ATP"/>
    <property type="match status" value="1"/>
</dbReference>
<evidence type="ECO:0000256" key="11">
    <source>
        <dbReference type="SAM" id="MobiDB-lite"/>
    </source>
</evidence>
<feature type="region of interest" description="Disordered" evidence="11">
    <location>
        <begin position="556"/>
        <end position="600"/>
    </location>
</feature>
<gene>
    <name evidence="13" type="ordered locus">PAS_chr2-2_0038</name>
</gene>
<dbReference type="HOGENOM" id="CLU_009275_0_1_1"/>
<dbReference type="FunCoup" id="C4R324">
    <property type="interactions" value="258"/>
</dbReference>